<dbReference type="GO" id="GO:0010992">
    <property type="term" value="P:ubiquitin recycling"/>
    <property type="evidence" value="ECO:0007669"/>
    <property type="project" value="TreeGrafter"/>
</dbReference>
<keyword evidence="3" id="KW-0677">Repeat</keyword>
<evidence type="ECO:0000256" key="2">
    <source>
        <dbReference type="ARBA" id="ARBA00022574"/>
    </source>
</evidence>
<dbReference type="SMART" id="SM00320">
    <property type="entry name" value="WD40"/>
    <property type="match status" value="8"/>
</dbReference>
<dbReference type="InterPro" id="IPR036322">
    <property type="entry name" value="WD40_repeat_dom_sf"/>
</dbReference>
<dbReference type="InterPro" id="IPR015943">
    <property type="entry name" value="WD40/YVTN_repeat-like_dom_sf"/>
</dbReference>
<keyword evidence="9" id="KW-1185">Reference proteome</keyword>
<dbReference type="InterPro" id="IPR036465">
    <property type="entry name" value="vWFA_dom_sf"/>
</dbReference>
<evidence type="ECO:0000256" key="1">
    <source>
        <dbReference type="ARBA" id="ARBA00022490"/>
    </source>
</evidence>
<dbReference type="PANTHER" id="PTHR19849">
    <property type="entry name" value="PHOSPHOLIPASE A-2-ACTIVATING PROTEIN"/>
    <property type="match status" value="1"/>
</dbReference>
<reference evidence="8 9" key="1">
    <citation type="submission" date="2015-02" db="EMBL/GenBank/DDBJ databases">
        <title>Single-cell genomics of uncultivated deep-branching MTB reveals a conserved set of magnetosome genes.</title>
        <authorList>
            <person name="Kolinko S."/>
            <person name="Richter M."/>
            <person name="Glockner F.O."/>
            <person name="Brachmann A."/>
            <person name="Schuler D."/>
        </authorList>
    </citation>
    <scope>NUCLEOTIDE SEQUENCE [LARGE SCALE GENOMIC DNA]</scope>
    <source>
        <strain evidence="8">SKK-01</strain>
    </source>
</reference>
<dbReference type="PROSITE" id="PS50082">
    <property type="entry name" value="WD_REPEATS_2"/>
    <property type="match status" value="1"/>
</dbReference>
<evidence type="ECO:0000256" key="6">
    <source>
        <dbReference type="SAM" id="Phobius"/>
    </source>
</evidence>
<dbReference type="InterPro" id="IPR020472">
    <property type="entry name" value="WD40_PAC1"/>
</dbReference>
<evidence type="ECO:0000256" key="3">
    <source>
        <dbReference type="ARBA" id="ARBA00022737"/>
    </source>
</evidence>
<keyword evidence="8" id="KW-0418">Kinase</keyword>
<feature type="domain" description="VWFA" evidence="7">
    <location>
        <begin position="267"/>
        <end position="436"/>
    </location>
</feature>
<keyword evidence="6" id="KW-0812">Transmembrane</keyword>
<feature type="region of interest" description="Disordered" evidence="5">
    <location>
        <begin position="166"/>
        <end position="190"/>
    </location>
</feature>
<comment type="caution">
    <text evidence="8">The sequence shown here is derived from an EMBL/GenBank/DDBJ whole genome shotgun (WGS) entry which is preliminary data.</text>
</comment>
<dbReference type="InterPro" id="IPR002035">
    <property type="entry name" value="VWF_A"/>
</dbReference>
<dbReference type="Gene3D" id="2.130.10.10">
    <property type="entry name" value="YVTN repeat-like/Quinoprotein amine dehydrogenase"/>
    <property type="match status" value="2"/>
</dbReference>
<dbReference type="SUPFAM" id="SSF53300">
    <property type="entry name" value="vWA-like"/>
    <property type="match status" value="1"/>
</dbReference>
<keyword evidence="6" id="KW-0472">Membrane</keyword>
<dbReference type="GO" id="GO:0005737">
    <property type="term" value="C:cytoplasm"/>
    <property type="evidence" value="ECO:0007669"/>
    <property type="project" value="UniProtKB-ARBA"/>
</dbReference>
<dbReference type="Pfam" id="PF00400">
    <property type="entry name" value="WD40"/>
    <property type="match status" value="7"/>
</dbReference>
<dbReference type="EMBL" id="JYNY01000319">
    <property type="protein sequence ID" value="KJJ84623.1"/>
    <property type="molecule type" value="Genomic_DNA"/>
</dbReference>
<accession>A0A0F0CMP2</accession>
<dbReference type="PROSITE" id="PS50234">
    <property type="entry name" value="VWFA"/>
    <property type="match status" value="1"/>
</dbReference>
<keyword evidence="2 4" id="KW-0853">WD repeat</keyword>
<evidence type="ECO:0000256" key="5">
    <source>
        <dbReference type="SAM" id="MobiDB-lite"/>
    </source>
</evidence>
<keyword evidence="6" id="KW-1133">Transmembrane helix</keyword>
<dbReference type="PANTHER" id="PTHR19849:SF0">
    <property type="entry name" value="PHOSPHOLIPASE A-2-ACTIVATING PROTEIN"/>
    <property type="match status" value="1"/>
</dbReference>
<organism evidence="8 9">
    <name type="scientific">Candidatus Omnitrophus magneticus</name>
    <dbReference type="NCBI Taxonomy" id="1609969"/>
    <lineage>
        <taxon>Bacteria</taxon>
        <taxon>Pseudomonadati</taxon>
        <taxon>Candidatus Omnitrophota</taxon>
        <taxon>Candidatus Omnitrophus</taxon>
    </lineage>
</organism>
<dbReference type="InterPro" id="IPR001680">
    <property type="entry name" value="WD40_rpt"/>
</dbReference>
<name>A0A0F0CMP2_9BACT</name>
<protein>
    <submittedName>
        <fullName evidence="8">Protein kinase</fullName>
    </submittedName>
</protein>
<dbReference type="GO" id="GO:0043161">
    <property type="term" value="P:proteasome-mediated ubiquitin-dependent protein catabolic process"/>
    <property type="evidence" value="ECO:0007669"/>
    <property type="project" value="TreeGrafter"/>
</dbReference>
<dbReference type="SUPFAM" id="SSF50978">
    <property type="entry name" value="WD40 repeat-like"/>
    <property type="match status" value="1"/>
</dbReference>
<dbReference type="GO" id="GO:0016301">
    <property type="term" value="F:kinase activity"/>
    <property type="evidence" value="ECO:0007669"/>
    <property type="project" value="UniProtKB-KW"/>
</dbReference>
<feature type="transmembrane region" description="Helical" evidence="6">
    <location>
        <begin position="627"/>
        <end position="654"/>
    </location>
</feature>
<dbReference type="CDD" id="cd00200">
    <property type="entry name" value="WD40"/>
    <property type="match status" value="1"/>
</dbReference>
<keyword evidence="8" id="KW-0808">Transferase</keyword>
<dbReference type="Gene3D" id="3.40.50.410">
    <property type="entry name" value="von Willebrand factor, type A domain"/>
    <property type="match status" value="1"/>
</dbReference>
<feature type="transmembrane region" description="Helical" evidence="6">
    <location>
        <begin position="660"/>
        <end position="681"/>
    </location>
</feature>
<evidence type="ECO:0000313" key="9">
    <source>
        <dbReference type="Proteomes" id="UP000033428"/>
    </source>
</evidence>
<gene>
    <name evidence="8" type="ORF">OMAG_001510</name>
</gene>
<evidence type="ECO:0000259" key="7">
    <source>
        <dbReference type="PROSITE" id="PS50234"/>
    </source>
</evidence>
<dbReference type="GO" id="GO:0043130">
    <property type="term" value="F:ubiquitin binding"/>
    <property type="evidence" value="ECO:0007669"/>
    <property type="project" value="TreeGrafter"/>
</dbReference>
<feature type="repeat" description="WD" evidence="4">
    <location>
        <begin position="1065"/>
        <end position="1087"/>
    </location>
</feature>
<dbReference type="PRINTS" id="PR00320">
    <property type="entry name" value="GPROTEINBRPT"/>
</dbReference>
<evidence type="ECO:0000313" key="8">
    <source>
        <dbReference type="EMBL" id="KJJ84623.1"/>
    </source>
</evidence>
<dbReference type="Proteomes" id="UP000033428">
    <property type="component" value="Unassembled WGS sequence"/>
</dbReference>
<evidence type="ECO:0000256" key="4">
    <source>
        <dbReference type="PROSITE-ProRule" id="PRU00221"/>
    </source>
</evidence>
<keyword evidence="1" id="KW-0963">Cytoplasm</keyword>
<proteinExistence type="predicted"/>
<sequence length="1361" mass="153945">MFDIRKYVQTSFKTGKRGGIIKFGKLDEYSMFFPIILVPDSKKYIKEGLLKQIKNRMADDDSYGLASLEALNTFCIEYAMERVSPNFDEKRINAILSKINSLSDKEIKQLAIKFWRDPKQYFTDVAKGYYYQNNITIKGANGEESKFTLSNGQNVNPRIKIIETKEIELPKEPETEKPKDKEYEEEKKQREKSIFEAKALPDSPRLRQWIEKYQKLFAPDDDTDELEVKYVSEGGTDINPEAWASRDADQLLIAPEYEDEEKTLAQNVFFIIDVSGSIKGNPDLQKAIENMIYHYSSLLLELSRKNPDLNVGIATISDRLDVLFTPSEWKKTRSHSACRTLLEKSLNEMWDTGTGGGIDTPKLLDKLSLVEFPLAGAKDIKNLVVVMTDGGETGRAQGKTLQEMINNFREVKYTTPDGKTQIHAGKHKQFDMAFVGAALQDQGHALKENYPCFLDLGSQGEESSDIYFEGLLKMAYLQAKNIPLEGNLSETIRTLGKKLEETRGEKRSTFKRSVESTTLVESQKLGTGTAVTLWLKRLTPSFEKNNFLRMIRTLVIAPVLEETIYRALPLAITALVGFFLTGTLDWHDIFLWSIPAQIIFGIKFLLDHFEGTNIREKIQNVSIRESLIPGIVTIFNTLILPTIFSLIPFSLFIIAPLLYFVYPIILFIFSTISMHSIGNLLSEIKLLDYEKSPTGNISAGFSSKEETALRKIIEQDSDKIRDENKNILEIVKERALALLTREQEIREILSKQNIPREQIDTIIGALKSPSASFKWFNAIVESPEKYLLGHESALAVNVIQHILETENTTGPKNLLDEYILYESLEKTNLDHKKIIKLTSLFFNRGTYEKPSETPLEKTLREFINKESVKKALSKSILDSEVIGQVWDGMKMDKIIAQEKEIPAEWEDFPNAKWENAQSEEKIIDANWEPVSAEWEDIGEGGIDEIKRILSGHIEEVTHVNTIIRDTGEIIVTSSSYDKTVRVWQIGLDNQIKVLTLEGHEDYVKHAHTIIKNTGEIIVTSASADRTMRVWQIGLDNKIKVLTLVRRSYNINHVHTIIKDTGEIIVTSASDDKTVRVWQIGRDNQIKVLKLKEHTRVVAHVHTIIKEDTGEILVTSASNDKTVRVWQIGLDNKIKVLTLEGHTNIVIDSHTIIKDTGEILVTSASMDKTVRVLQIGQDNKIKVLTLIGHADGVQQTQTIIKDTGEIIVTSTSSDGTVRIWQIGLDNKIKVLILEGHTDWIKQAQTIIKDTGEIIVTSASDDKTVRVWQIGVDNKIKVLILEGHTYWVKHAHTIIKDTGEIIVTSASADATVRIWQIVVDNKIKVLILKGHTNWVKHAQTIIKDTGEIIVTSASATTQCVYGK</sequence>